<evidence type="ECO:0000313" key="2">
    <source>
        <dbReference type="Proteomes" id="UP000018781"/>
    </source>
</evidence>
<name>V9XPK1_9NOCA</name>
<dbReference type="Proteomes" id="UP000018781">
    <property type="component" value="Plasmid unnamed"/>
</dbReference>
<keyword evidence="1" id="KW-0614">Plasmid</keyword>
<accession>V9XPK1</accession>
<organism evidence="1 2">
    <name type="scientific">Rhodococcus pyridinivorans SB3094</name>
    <dbReference type="NCBI Taxonomy" id="1435356"/>
    <lineage>
        <taxon>Bacteria</taxon>
        <taxon>Bacillati</taxon>
        <taxon>Actinomycetota</taxon>
        <taxon>Actinomycetes</taxon>
        <taxon>Mycobacteriales</taxon>
        <taxon>Nocardiaceae</taxon>
        <taxon>Rhodococcus</taxon>
    </lineage>
</organism>
<reference evidence="1 2" key="1">
    <citation type="journal article" date="2014" name="Genome Announc.">
        <title>Complete Genome of Rhodococcus pyridinivorans SB3094, a Methyl-Ethyl-Ketone-Degrading Bacterium Used for Bioaugmentation.</title>
        <authorList>
            <person name="Dueholm M.S."/>
            <person name="Albertsen M."/>
            <person name="D'Imperio S."/>
            <person name="Tale V.P."/>
            <person name="Lewis D."/>
            <person name="Nielsen P.H."/>
            <person name="Nielsen J.L."/>
        </authorList>
    </citation>
    <scope>NUCLEOTIDE SEQUENCE [LARGE SCALE GENOMIC DNA]</scope>
    <source>
        <strain evidence="2">SB3094</strain>
        <plasmid evidence="2">1</plasmid>
    </source>
</reference>
<dbReference type="KEGG" id="rpy:Y013_25960"/>
<dbReference type="EMBL" id="CP006997">
    <property type="protein sequence ID" value="AHD24303.1"/>
    <property type="molecule type" value="Genomic_DNA"/>
</dbReference>
<evidence type="ECO:0000313" key="1">
    <source>
        <dbReference type="EMBL" id="AHD24303.1"/>
    </source>
</evidence>
<dbReference type="AlphaFoldDB" id="V9XPK1"/>
<geneLocation type="plasmid" evidence="2">
    <name>1</name>
</geneLocation>
<protein>
    <submittedName>
        <fullName evidence="1">Uncharacterized protein</fullName>
    </submittedName>
</protein>
<proteinExistence type="predicted"/>
<dbReference type="HOGENOM" id="CLU_2883014_0_0_11"/>
<sequence length="63" mass="6979">MLFEVDGALPQEVEVHPPVHLPRGRRDPVRIAFDRTGIVQQLRTGGDHTVVAVKSADEGSKHR</sequence>
<dbReference type="RefSeq" id="WP_024100391.1">
    <property type="nucleotide sequence ID" value="NC_023144.1"/>
</dbReference>
<gene>
    <name evidence="1" type="ORF">Y013_25960</name>
</gene>
<dbReference type="GeneID" id="41085696"/>